<dbReference type="Proteomes" id="UP001237011">
    <property type="component" value="Chromosome"/>
</dbReference>
<gene>
    <name evidence="2" type="ORF">Q8852_00060</name>
</gene>
<keyword evidence="1" id="KW-0472">Membrane</keyword>
<evidence type="ECO:0000313" key="2">
    <source>
        <dbReference type="EMBL" id="WLP85560.1"/>
    </source>
</evidence>
<keyword evidence="1" id="KW-0812">Transmembrane</keyword>
<feature type="transmembrane region" description="Helical" evidence="1">
    <location>
        <begin position="33"/>
        <end position="52"/>
    </location>
</feature>
<organism evidence="2 3">
    <name type="scientific">Mycoplasma seminis</name>
    <dbReference type="NCBI Taxonomy" id="512749"/>
    <lineage>
        <taxon>Bacteria</taxon>
        <taxon>Bacillati</taxon>
        <taxon>Mycoplasmatota</taxon>
        <taxon>Mollicutes</taxon>
        <taxon>Mycoplasmataceae</taxon>
        <taxon>Mycoplasma</taxon>
    </lineage>
</organism>
<proteinExistence type="predicted"/>
<evidence type="ECO:0000313" key="3">
    <source>
        <dbReference type="Proteomes" id="UP001237011"/>
    </source>
</evidence>
<accession>A0ABY9HBK4</accession>
<keyword evidence="1" id="KW-1133">Transmembrane helix</keyword>
<reference evidence="2" key="1">
    <citation type="submission" date="2023-08" db="EMBL/GenBank/DDBJ databases">
        <title>Complete genome sequence of Mycoplasma seminis 2200.</title>
        <authorList>
            <person name="Spergser J."/>
        </authorList>
    </citation>
    <scope>NUCLEOTIDE SEQUENCE [LARGE SCALE GENOMIC DNA]</scope>
    <source>
        <strain evidence="2">2200</strain>
    </source>
</reference>
<protein>
    <submittedName>
        <fullName evidence="2">YidC/Oxa1 family membrane protein insertase</fullName>
    </submittedName>
</protein>
<name>A0ABY9HBK4_9MOLU</name>
<feature type="transmembrane region" description="Helical" evidence="1">
    <location>
        <begin position="58"/>
        <end position="76"/>
    </location>
</feature>
<dbReference type="RefSeq" id="WP_305937991.1">
    <property type="nucleotide sequence ID" value="NZ_CP132191.1"/>
</dbReference>
<sequence length="87" mass="10451">MLIPKLLNKKKFKRRTTIAEAEALKKSERTQTIMMIVFTVITVMFSAGVQVYWIFGSIWTILQTIVIHYLTQSQWFKRKYMSKYLKR</sequence>
<dbReference type="EMBL" id="CP132191">
    <property type="protein sequence ID" value="WLP85560.1"/>
    <property type="molecule type" value="Genomic_DNA"/>
</dbReference>
<evidence type="ECO:0000256" key="1">
    <source>
        <dbReference type="SAM" id="Phobius"/>
    </source>
</evidence>
<keyword evidence="3" id="KW-1185">Reference proteome</keyword>